<proteinExistence type="predicted"/>
<organism evidence="1">
    <name type="scientific">Nothobranchius rachovii</name>
    <name type="common">bluefin notho</name>
    <dbReference type="NCBI Taxonomy" id="451742"/>
    <lineage>
        <taxon>Eukaryota</taxon>
        <taxon>Metazoa</taxon>
        <taxon>Chordata</taxon>
        <taxon>Craniata</taxon>
        <taxon>Vertebrata</taxon>
        <taxon>Euteleostomi</taxon>
        <taxon>Actinopterygii</taxon>
        <taxon>Neopterygii</taxon>
        <taxon>Teleostei</taxon>
        <taxon>Neoteleostei</taxon>
        <taxon>Acanthomorphata</taxon>
        <taxon>Ovalentaria</taxon>
        <taxon>Atherinomorphae</taxon>
        <taxon>Cyprinodontiformes</taxon>
        <taxon>Nothobranchiidae</taxon>
        <taxon>Nothobranchius</taxon>
    </lineage>
</organism>
<sequence length="70" mass="8420">EYSITKIFDSCSPNYLKFLSLRKAFIELQQGSEEDVNFRVHCEGWWRPKLKQLNRVPGRNRCFKRDVNVQ</sequence>
<feature type="non-terminal residue" evidence="1">
    <location>
        <position position="1"/>
    </location>
</feature>
<reference evidence="1" key="1">
    <citation type="submission" date="2016-05" db="EMBL/GenBank/DDBJ databases">
        <authorList>
            <person name="Lavstsen T."/>
            <person name="Jespersen J.S."/>
        </authorList>
    </citation>
    <scope>NUCLEOTIDE SEQUENCE</scope>
    <source>
        <tissue evidence="1">Brain</tissue>
    </source>
</reference>
<gene>
    <name evidence="1" type="primary">BX510915.1</name>
</gene>
<name>A0A1A8RIU1_9TELE</name>
<feature type="non-terminal residue" evidence="1">
    <location>
        <position position="70"/>
    </location>
</feature>
<dbReference type="EMBL" id="HAEI01008654">
    <property type="protein sequence ID" value="SBS05612.1"/>
    <property type="molecule type" value="Transcribed_RNA"/>
</dbReference>
<protein>
    <submittedName>
        <fullName evidence="1">Uncharacterized protein</fullName>
    </submittedName>
</protein>
<evidence type="ECO:0000313" key="1">
    <source>
        <dbReference type="EMBL" id="SBS05612.1"/>
    </source>
</evidence>
<reference evidence="1" key="2">
    <citation type="submission" date="2016-06" db="EMBL/GenBank/DDBJ databases">
        <title>The genome of a short-lived fish provides insights into sex chromosome evolution and the genetic control of aging.</title>
        <authorList>
            <person name="Reichwald K."/>
            <person name="Felder M."/>
            <person name="Petzold A."/>
            <person name="Koch P."/>
            <person name="Groth M."/>
            <person name="Platzer M."/>
        </authorList>
    </citation>
    <scope>NUCLEOTIDE SEQUENCE</scope>
    <source>
        <tissue evidence="1">Brain</tissue>
    </source>
</reference>
<dbReference type="AlphaFoldDB" id="A0A1A8RIU1"/>
<accession>A0A1A8RIU1</accession>